<keyword evidence="2" id="KW-0671">Queuosine biosynthesis</keyword>
<dbReference type="PANTHER" id="PTHR34354">
    <property type="entry name" value="NADPH-DEPENDENT 7-CYANO-7-DEAZAGUANINE REDUCTASE"/>
    <property type="match status" value="1"/>
</dbReference>
<dbReference type="InterPro" id="IPR016428">
    <property type="entry name" value="QueF_type2"/>
</dbReference>
<organism evidence="6 7">
    <name type="scientific">Candidatus Photodesmus katoptron Akat1</name>
    <dbReference type="NCBI Taxonomy" id="1236703"/>
    <lineage>
        <taxon>Bacteria</taxon>
        <taxon>Pseudomonadati</taxon>
        <taxon>Pseudomonadota</taxon>
        <taxon>Gammaproteobacteria</taxon>
        <taxon>Vibrionales</taxon>
        <taxon>Vibrionaceae</taxon>
        <taxon>Candidatus Photodesmus</taxon>
    </lineage>
</organism>
<dbReference type="AlphaFoldDB" id="S3EG85"/>
<dbReference type="Pfam" id="PF14489">
    <property type="entry name" value="QueF"/>
    <property type="match status" value="1"/>
</dbReference>
<protein>
    <submittedName>
        <fullName evidence="6">NADPH-dependent 7-cyano-7-deazaguanine reductase</fullName>
    </submittedName>
</protein>
<dbReference type="PIRSF" id="PIRSF004750">
    <property type="entry name" value="Nitrile_oxidored_YqcD_prd"/>
    <property type="match status" value="1"/>
</dbReference>
<dbReference type="Pfam" id="PF14819">
    <property type="entry name" value="QueF_N"/>
    <property type="match status" value="1"/>
</dbReference>
<dbReference type="GO" id="GO:0005737">
    <property type="term" value="C:cytoplasm"/>
    <property type="evidence" value="ECO:0007669"/>
    <property type="project" value="InterPro"/>
</dbReference>
<dbReference type="Proteomes" id="UP000053688">
    <property type="component" value="Unassembled WGS sequence"/>
</dbReference>
<keyword evidence="4" id="KW-0560">Oxidoreductase</keyword>
<dbReference type="InterPro" id="IPR043133">
    <property type="entry name" value="GTP-CH-I_C/QueF"/>
</dbReference>
<accession>S3EG85</accession>
<evidence type="ECO:0000313" key="6">
    <source>
        <dbReference type="EMBL" id="EPE37183.1"/>
    </source>
</evidence>
<evidence type="ECO:0000256" key="4">
    <source>
        <dbReference type="ARBA" id="ARBA00023002"/>
    </source>
</evidence>
<sequence length="231" mass="26880">MFKGFDIWTAFELSWLNKKGKPEVAIAEFIIPQSSPNLIESKSFKLYLNSFNQIKFNSKEMLLNVLQNDLTKTSGSPVKIRFIPVDQPKKLNVVPDFFCIDILDIHISQYNYEEGYLKGSISNEIVTEFLCSHLLKSNCLVTNQPDWGSVYIIYSGFQINHEILLKYLISFRNHKAFHEQCVETIFSDIKYHCQTEKLTVFARYTRRGGLDINPFRSDSDNQVFIGRMPRQ</sequence>
<evidence type="ECO:0000256" key="3">
    <source>
        <dbReference type="ARBA" id="ARBA00022857"/>
    </source>
</evidence>
<dbReference type="NCBIfam" id="TIGR03138">
    <property type="entry name" value="QueF"/>
    <property type="match status" value="1"/>
</dbReference>
<dbReference type="eggNOG" id="COG0780">
    <property type="taxonomic scope" value="Bacteria"/>
</dbReference>
<evidence type="ECO:0000259" key="5">
    <source>
        <dbReference type="Pfam" id="PF14819"/>
    </source>
</evidence>
<keyword evidence="7" id="KW-1185">Reference proteome</keyword>
<geneLocation type="plasmid" evidence="6">
    <name>pPK001</name>
</geneLocation>
<gene>
    <name evidence="6" type="ORF">O1U_0011</name>
</gene>
<dbReference type="GO" id="GO:0008616">
    <property type="term" value="P:tRNA queuosine(34) biosynthetic process"/>
    <property type="evidence" value="ECO:0007669"/>
    <property type="project" value="UniProtKB-KW"/>
</dbReference>
<comment type="caution">
    <text evidence="6">The sequence shown here is derived from an EMBL/GenBank/DDBJ whole genome shotgun (WGS) entry which is preliminary data.</text>
</comment>
<dbReference type="GO" id="GO:0033739">
    <property type="term" value="F:preQ1 synthase activity"/>
    <property type="evidence" value="ECO:0007669"/>
    <property type="project" value="InterPro"/>
</dbReference>
<dbReference type="InterPro" id="IPR050084">
    <property type="entry name" value="NADPH_dep_7-cyano-7-deazaG_red"/>
</dbReference>
<feature type="domain" description="NADPH-dependent 7-cyano-7-deazaguanine reductase N-terminal" evidence="5">
    <location>
        <begin position="2"/>
        <end position="81"/>
    </location>
</feature>
<evidence type="ECO:0000256" key="1">
    <source>
        <dbReference type="ARBA" id="ARBA00022490"/>
    </source>
</evidence>
<keyword evidence="3" id="KW-0521">NADP</keyword>
<dbReference type="SUPFAM" id="SSF55620">
    <property type="entry name" value="Tetrahydrobiopterin biosynthesis enzymes-like"/>
    <property type="match status" value="1"/>
</dbReference>
<dbReference type="PANTHER" id="PTHR34354:SF1">
    <property type="entry name" value="NADPH-DEPENDENT 7-CYANO-7-DEAZAGUANINE REDUCTASE"/>
    <property type="match status" value="1"/>
</dbReference>
<dbReference type="Gene3D" id="3.30.1130.10">
    <property type="match status" value="2"/>
</dbReference>
<dbReference type="InterPro" id="IPR029139">
    <property type="entry name" value="QueF_N"/>
</dbReference>
<name>S3EG85_9GAMM</name>
<proteinExistence type="predicted"/>
<dbReference type="eggNOG" id="COG2904">
    <property type="taxonomic scope" value="Bacteria"/>
</dbReference>
<dbReference type="EMBL" id="AMSD01000003">
    <property type="protein sequence ID" value="EPE37183.1"/>
    <property type="molecule type" value="Genomic_DNA"/>
</dbReference>
<keyword evidence="1" id="KW-0963">Cytoplasm</keyword>
<evidence type="ECO:0000313" key="7">
    <source>
        <dbReference type="Proteomes" id="UP000053688"/>
    </source>
</evidence>
<dbReference type="InterPro" id="IPR029500">
    <property type="entry name" value="QueF"/>
</dbReference>
<evidence type="ECO:0000256" key="2">
    <source>
        <dbReference type="ARBA" id="ARBA00022785"/>
    </source>
</evidence>
<reference evidence="6 7" key="1">
    <citation type="journal article" date="2014" name="Environ. Microbiol.">
        <title>Genomic signatures of obligate host dependence in the luminous bacterial symbiont of a vertebrate.</title>
        <authorList>
            <person name="Hendry T.A."/>
            <person name="de Wet J.R."/>
            <person name="Dunlap P.V."/>
        </authorList>
    </citation>
    <scope>NUCLEOTIDE SEQUENCE [LARGE SCALE GENOMIC DNA]</scope>
    <source>
        <strain evidence="6 7">Akat1</strain>
        <plasmid evidence="6">pPK001</plasmid>
    </source>
</reference>
<keyword evidence="6" id="KW-0614">Plasmid</keyword>